<sequence length="320" mass="35541">MRPVSVSLLSLLCACGSTALQLSLQGEKPVEVEVIPYCIKDTDEGETMVSTFRGDQPRLFFQKTVTLDVDKLFKNKYAMGEDFAVEMDTDYIESSPQMESILGESSDVMKFVNDHAGTQREAELDIKPVLSYALLIDNKIAMWDGYGNLYSDDIGGKIDRKSYQSVIALLRTEGINPQLPDEPQLHTVELFRLSVRGGGFTRVADKKTLKVATVPTKSYQAGKLVNRVMNPARSEAFQDLISTYSQLIQPGVFPTLPVLVLKVNGKLTQSPVLVYNLNLRPGKLHAAYFSLEDTTFENLLKSNPVLEALKDINYQSAIST</sequence>
<evidence type="ECO:0000313" key="2">
    <source>
        <dbReference type="EMBL" id="CEM06727.1"/>
    </source>
</evidence>
<gene>
    <name evidence="2" type="ORF">Cvel_15036</name>
</gene>
<proteinExistence type="predicted"/>
<accession>A0A0G4F4S7</accession>
<evidence type="ECO:0000256" key="1">
    <source>
        <dbReference type="SAM" id="SignalP"/>
    </source>
</evidence>
<dbReference type="PROSITE" id="PS51257">
    <property type="entry name" value="PROKAR_LIPOPROTEIN"/>
    <property type="match status" value="1"/>
</dbReference>
<dbReference type="VEuPathDB" id="CryptoDB:Cvel_15036"/>
<name>A0A0G4F4S7_9ALVE</name>
<dbReference type="AlphaFoldDB" id="A0A0G4F4S7"/>
<feature type="chain" id="PRO_5005188757" evidence="1">
    <location>
        <begin position="20"/>
        <end position="320"/>
    </location>
</feature>
<organism evidence="2">
    <name type="scientific">Chromera velia CCMP2878</name>
    <dbReference type="NCBI Taxonomy" id="1169474"/>
    <lineage>
        <taxon>Eukaryota</taxon>
        <taxon>Sar</taxon>
        <taxon>Alveolata</taxon>
        <taxon>Colpodellida</taxon>
        <taxon>Chromeraceae</taxon>
        <taxon>Chromera</taxon>
    </lineage>
</organism>
<reference evidence="2" key="1">
    <citation type="submission" date="2014-11" db="EMBL/GenBank/DDBJ databases">
        <authorList>
            <person name="Otto D Thomas"/>
            <person name="Naeem Raeece"/>
        </authorList>
    </citation>
    <scope>NUCLEOTIDE SEQUENCE</scope>
</reference>
<protein>
    <submittedName>
        <fullName evidence="2">Uncharacterized protein</fullName>
    </submittedName>
</protein>
<dbReference type="EMBL" id="CDMZ01000104">
    <property type="protein sequence ID" value="CEM06727.1"/>
    <property type="molecule type" value="Genomic_DNA"/>
</dbReference>
<keyword evidence="1" id="KW-0732">Signal</keyword>
<feature type="signal peptide" evidence="1">
    <location>
        <begin position="1"/>
        <end position="19"/>
    </location>
</feature>